<dbReference type="PROSITE" id="PS50234">
    <property type="entry name" value="VWFA"/>
    <property type="match status" value="1"/>
</dbReference>
<dbReference type="InterPro" id="IPR002035">
    <property type="entry name" value="VWF_A"/>
</dbReference>
<feature type="transmembrane region" description="Helical" evidence="1">
    <location>
        <begin position="234"/>
        <end position="256"/>
    </location>
</feature>
<evidence type="ECO:0000313" key="5">
    <source>
        <dbReference type="RefSeq" id="XP_022327612.1"/>
    </source>
</evidence>
<proteinExistence type="predicted"/>
<accession>A0A8B8DHJ9</accession>
<evidence type="ECO:0000256" key="2">
    <source>
        <dbReference type="SAM" id="SignalP"/>
    </source>
</evidence>
<name>A0A8B8DHJ9_CRAVI</name>
<sequence length="325" mass="35794">MLRVYIFLLLFMSTEESGAEIDLVFALHTPSVMSAADLSYTVDFLYEITSRLTVGTNNSLVAVLTYSKYVTQHFNLSAYSSKEQLLPALLAVKSANRTDEESNSNEVLDSIRTQIFSNSRTTSAKVVLLTLLQGPQIPIRTEWAADDLSSTYGNALLTVGLDSLTENDKNLLNTIAKDDSRAFYVSDFKYSCHIVPNVTNLIDSAADTSLVDDCPDPYATEITTVAPSTKDDSILLFVIGAIIGTLILLVGLIIAFKCVKGNAEKNLRVLRAIEVYGEARLGTSKGSFCNEDLGKSEEIESTKRQRLALARNFSNCYVLAWHKNR</sequence>
<keyword evidence="1" id="KW-0812">Transmembrane</keyword>
<dbReference type="OrthoDB" id="6138172at2759"/>
<feature type="signal peptide" evidence="2">
    <location>
        <begin position="1"/>
        <end position="19"/>
    </location>
</feature>
<dbReference type="Pfam" id="PF00092">
    <property type="entry name" value="VWA"/>
    <property type="match status" value="1"/>
</dbReference>
<keyword evidence="1" id="KW-0472">Membrane</keyword>
<dbReference type="RefSeq" id="XP_022327612.1">
    <property type="nucleotide sequence ID" value="XM_022471904.1"/>
</dbReference>
<organism evidence="4 5">
    <name type="scientific">Crassostrea virginica</name>
    <name type="common">Eastern oyster</name>
    <dbReference type="NCBI Taxonomy" id="6565"/>
    <lineage>
        <taxon>Eukaryota</taxon>
        <taxon>Metazoa</taxon>
        <taxon>Spiralia</taxon>
        <taxon>Lophotrochozoa</taxon>
        <taxon>Mollusca</taxon>
        <taxon>Bivalvia</taxon>
        <taxon>Autobranchia</taxon>
        <taxon>Pteriomorphia</taxon>
        <taxon>Ostreida</taxon>
        <taxon>Ostreoidea</taxon>
        <taxon>Ostreidae</taxon>
        <taxon>Crassostrea</taxon>
    </lineage>
</organism>
<dbReference type="InterPro" id="IPR036465">
    <property type="entry name" value="vWFA_dom_sf"/>
</dbReference>
<dbReference type="AlphaFoldDB" id="A0A8B8DHJ9"/>
<keyword evidence="4" id="KW-1185">Reference proteome</keyword>
<feature type="chain" id="PRO_5034663700" evidence="2">
    <location>
        <begin position="20"/>
        <end position="325"/>
    </location>
</feature>
<keyword evidence="2" id="KW-0732">Signal</keyword>
<keyword evidence="1" id="KW-1133">Transmembrane helix</keyword>
<feature type="domain" description="VWFA" evidence="3">
    <location>
        <begin position="22"/>
        <end position="202"/>
    </location>
</feature>
<gene>
    <name evidence="5" type="primary">LOC111126951</name>
</gene>
<evidence type="ECO:0000313" key="4">
    <source>
        <dbReference type="Proteomes" id="UP000694844"/>
    </source>
</evidence>
<dbReference type="PANTHER" id="PTHR24020">
    <property type="entry name" value="COLLAGEN ALPHA"/>
    <property type="match status" value="1"/>
</dbReference>
<dbReference type="Gene3D" id="3.40.50.410">
    <property type="entry name" value="von Willebrand factor, type A domain"/>
    <property type="match status" value="1"/>
</dbReference>
<reference evidence="5" key="1">
    <citation type="submission" date="2025-08" db="UniProtKB">
        <authorList>
            <consortium name="RefSeq"/>
        </authorList>
    </citation>
    <scope>IDENTIFICATION</scope>
    <source>
        <tissue evidence="5">Whole sample</tissue>
    </source>
</reference>
<dbReference type="SUPFAM" id="SSF53300">
    <property type="entry name" value="vWA-like"/>
    <property type="match status" value="1"/>
</dbReference>
<evidence type="ECO:0000256" key="1">
    <source>
        <dbReference type="SAM" id="Phobius"/>
    </source>
</evidence>
<dbReference type="InterPro" id="IPR050525">
    <property type="entry name" value="ECM_Assembly_Org"/>
</dbReference>
<dbReference type="GeneID" id="111126951"/>
<dbReference type="Proteomes" id="UP000694844">
    <property type="component" value="Chromosome 3"/>
</dbReference>
<protein>
    <submittedName>
        <fullName evidence="5">Uncharacterized protein LOC111126951</fullName>
    </submittedName>
</protein>
<dbReference type="KEGG" id="cvn:111126951"/>
<evidence type="ECO:0000259" key="3">
    <source>
        <dbReference type="PROSITE" id="PS50234"/>
    </source>
</evidence>